<dbReference type="EMBL" id="AFWT01000014">
    <property type="protein sequence ID" value="EGV31186.1"/>
    <property type="molecule type" value="Genomic_DNA"/>
</dbReference>
<dbReference type="AlphaFoldDB" id="G2E1X8"/>
<evidence type="ECO:0000313" key="2">
    <source>
        <dbReference type="Proteomes" id="UP000004200"/>
    </source>
</evidence>
<dbReference type="STRING" id="765913.ThidrDRAFT_2291"/>
<proteinExistence type="predicted"/>
<reference evidence="1 2" key="1">
    <citation type="submission" date="2011-06" db="EMBL/GenBank/DDBJ databases">
        <title>The draft genome of Thiorhodococcus drewsii AZ1.</title>
        <authorList>
            <consortium name="US DOE Joint Genome Institute (JGI-PGF)"/>
            <person name="Lucas S."/>
            <person name="Han J."/>
            <person name="Lapidus A."/>
            <person name="Cheng J.-F."/>
            <person name="Goodwin L."/>
            <person name="Pitluck S."/>
            <person name="Peters L."/>
            <person name="Land M.L."/>
            <person name="Hauser L."/>
            <person name="Vogl K."/>
            <person name="Liu Z."/>
            <person name="Imhoff J."/>
            <person name="Thiel V."/>
            <person name="Frigaard N.-U."/>
            <person name="Bryant D.A."/>
            <person name="Woyke T.J."/>
        </authorList>
    </citation>
    <scope>NUCLEOTIDE SEQUENCE [LARGE SCALE GENOMIC DNA]</scope>
    <source>
        <strain evidence="1 2">AZ1</strain>
    </source>
</reference>
<organism evidence="1 2">
    <name type="scientific">Thiorhodococcus drewsii AZ1</name>
    <dbReference type="NCBI Taxonomy" id="765913"/>
    <lineage>
        <taxon>Bacteria</taxon>
        <taxon>Pseudomonadati</taxon>
        <taxon>Pseudomonadota</taxon>
        <taxon>Gammaproteobacteria</taxon>
        <taxon>Chromatiales</taxon>
        <taxon>Chromatiaceae</taxon>
        <taxon>Thiorhodococcus</taxon>
    </lineage>
</organism>
<name>G2E1X8_9GAMM</name>
<sequence length="45" mass="5129">MIDAILTNTVLPKISEEFLTRMMEGKPIERVHVSVQDGEFGYGFE</sequence>
<keyword evidence="2" id="KW-1185">Reference proteome</keyword>
<accession>G2E1X8</accession>
<dbReference type="PATRIC" id="fig|765913.3.peg.2331"/>
<evidence type="ECO:0000313" key="1">
    <source>
        <dbReference type="EMBL" id="EGV31186.1"/>
    </source>
</evidence>
<dbReference type="eggNOG" id="COG0542">
    <property type="taxonomic scope" value="Bacteria"/>
</dbReference>
<protein>
    <submittedName>
        <fullName evidence="1">Type VI secretion ATPase</fullName>
    </submittedName>
</protein>
<comment type="caution">
    <text evidence="1">The sequence shown here is derived from an EMBL/GenBank/DDBJ whole genome shotgun (WGS) entry which is preliminary data.</text>
</comment>
<dbReference type="Proteomes" id="UP000004200">
    <property type="component" value="Unassembled WGS sequence"/>
</dbReference>
<gene>
    <name evidence="1" type="ORF">ThidrDRAFT_2291</name>
</gene>